<keyword evidence="3" id="KW-0238">DNA-binding</keyword>
<evidence type="ECO:0000256" key="2">
    <source>
        <dbReference type="ARBA" id="ARBA00023015"/>
    </source>
</evidence>
<dbReference type="PANTHER" id="PTHR30579:SF7">
    <property type="entry name" value="HTH-TYPE TRANSCRIPTIONAL REGULATOR LRHA-RELATED"/>
    <property type="match status" value="1"/>
</dbReference>
<dbReference type="Gene3D" id="3.40.190.10">
    <property type="entry name" value="Periplasmic binding protein-like II"/>
    <property type="match status" value="2"/>
</dbReference>
<dbReference type="Gene3D" id="1.10.10.10">
    <property type="entry name" value="Winged helix-like DNA-binding domain superfamily/Winged helix DNA-binding domain"/>
    <property type="match status" value="1"/>
</dbReference>
<name>A0A1L5NMP5_9HYPH</name>
<dbReference type="PROSITE" id="PS50931">
    <property type="entry name" value="HTH_LYSR"/>
    <property type="match status" value="1"/>
</dbReference>
<organism evidence="6 7">
    <name type="scientific">Rhizobium gallicum</name>
    <dbReference type="NCBI Taxonomy" id="56730"/>
    <lineage>
        <taxon>Bacteria</taxon>
        <taxon>Pseudomonadati</taxon>
        <taxon>Pseudomonadota</taxon>
        <taxon>Alphaproteobacteria</taxon>
        <taxon>Hyphomicrobiales</taxon>
        <taxon>Rhizobiaceae</taxon>
        <taxon>Rhizobium/Agrobacterium group</taxon>
        <taxon>Rhizobium</taxon>
    </lineage>
</organism>
<evidence type="ECO:0000259" key="5">
    <source>
        <dbReference type="PROSITE" id="PS50931"/>
    </source>
</evidence>
<sequence length="302" mass="32169">MVFDLDVLRTFATGMELGNFAKAADRLGRSTSAVSAQLKKLEEQAGTPIFRKAGRGLALTEAGETMLAYARRLLDLNDEAAVAVQSVELEGWVRLGLQEDFGENLLPDVLGRFARAHPKVRIEARVVRNAELLERVTTGKLDLALAWSDATLTAHCEKIGEVPMRWIGPAAGEPGWNAASGEPLPLASLEAPCLLRTAATNALDRANIAWRLAFVSPSLGGLWAATAAGLGVTIRTPIGLPAKVRPLKPAELGLPELPSLGLVLHRAEADPDPATARLASILLRAVGEAISDFMPQRVSENA</sequence>
<dbReference type="Pfam" id="PF00126">
    <property type="entry name" value="HTH_1"/>
    <property type="match status" value="1"/>
</dbReference>
<dbReference type="InterPro" id="IPR036388">
    <property type="entry name" value="WH-like_DNA-bd_sf"/>
</dbReference>
<dbReference type="Pfam" id="PF03466">
    <property type="entry name" value="LysR_substrate"/>
    <property type="match status" value="1"/>
</dbReference>
<comment type="similarity">
    <text evidence="1">Belongs to the LysR transcriptional regulatory family.</text>
</comment>
<keyword evidence="4" id="KW-0804">Transcription</keyword>
<gene>
    <name evidence="6" type="ORF">IE4872_CH03560</name>
</gene>
<evidence type="ECO:0000256" key="1">
    <source>
        <dbReference type="ARBA" id="ARBA00009437"/>
    </source>
</evidence>
<dbReference type="GO" id="GO:0003700">
    <property type="term" value="F:DNA-binding transcription factor activity"/>
    <property type="evidence" value="ECO:0007669"/>
    <property type="project" value="InterPro"/>
</dbReference>
<dbReference type="PANTHER" id="PTHR30579">
    <property type="entry name" value="TRANSCRIPTIONAL REGULATOR"/>
    <property type="match status" value="1"/>
</dbReference>
<dbReference type="GO" id="GO:0003677">
    <property type="term" value="F:DNA binding"/>
    <property type="evidence" value="ECO:0007669"/>
    <property type="project" value="UniProtKB-KW"/>
</dbReference>
<dbReference type="AlphaFoldDB" id="A0A1L5NMP5"/>
<proteinExistence type="inferred from homology"/>
<dbReference type="Proteomes" id="UP000184749">
    <property type="component" value="Chromosome"/>
</dbReference>
<dbReference type="InterPro" id="IPR036390">
    <property type="entry name" value="WH_DNA-bd_sf"/>
</dbReference>
<reference evidence="6 7" key="1">
    <citation type="submission" date="2016-09" db="EMBL/GenBank/DDBJ databases">
        <title>The complete genome sequences of Rhizobium gallicum, symbiovars gallicum and phaseoli, symbionts associated to common bean (Phaseolus vulgaris).</title>
        <authorList>
            <person name="Bustos P."/>
            <person name="Santamaria R.I."/>
            <person name="Perez-Carrascal O.M."/>
            <person name="Juarez S."/>
            <person name="Lozano L."/>
            <person name="Martinez-Flores I."/>
            <person name="Martinez-Romero E."/>
            <person name="Cevallos M."/>
            <person name="Romero D."/>
            <person name="Davila G."/>
            <person name="Gonzalez V."/>
        </authorList>
    </citation>
    <scope>NUCLEOTIDE SEQUENCE [LARGE SCALE GENOMIC DNA]</scope>
    <source>
        <strain evidence="6 7">IE4872</strain>
    </source>
</reference>
<accession>A0A1L5NMP5</accession>
<evidence type="ECO:0000256" key="3">
    <source>
        <dbReference type="ARBA" id="ARBA00023125"/>
    </source>
</evidence>
<evidence type="ECO:0000313" key="7">
    <source>
        <dbReference type="Proteomes" id="UP000184749"/>
    </source>
</evidence>
<evidence type="ECO:0000256" key="4">
    <source>
        <dbReference type="ARBA" id="ARBA00023163"/>
    </source>
</evidence>
<dbReference type="InterPro" id="IPR000847">
    <property type="entry name" value="LysR_HTH_N"/>
</dbReference>
<dbReference type="STRING" id="56730.IE4872_CH03560"/>
<dbReference type="EMBL" id="CP017101">
    <property type="protein sequence ID" value="APO69152.1"/>
    <property type="molecule type" value="Genomic_DNA"/>
</dbReference>
<dbReference type="InterPro" id="IPR005119">
    <property type="entry name" value="LysR_subst-bd"/>
</dbReference>
<dbReference type="SUPFAM" id="SSF53850">
    <property type="entry name" value="Periplasmic binding protein-like II"/>
    <property type="match status" value="1"/>
</dbReference>
<evidence type="ECO:0000313" key="6">
    <source>
        <dbReference type="EMBL" id="APO69152.1"/>
    </source>
</evidence>
<dbReference type="InterPro" id="IPR050176">
    <property type="entry name" value="LTTR"/>
</dbReference>
<protein>
    <submittedName>
        <fullName evidence="6">LysR family transcriptional regulator protein</fullName>
    </submittedName>
</protein>
<dbReference type="SUPFAM" id="SSF46785">
    <property type="entry name" value="Winged helix' DNA-binding domain"/>
    <property type="match status" value="1"/>
</dbReference>
<keyword evidence="2" id="KW-0805">Transcription regulation</keyword>
<feature type="domain" description="HTH lysR-type" evidence="5">
    <location>
        <begin position="3"/>
        <end position="60"/>
    </location>
</feature>